<sequence length="644" mass="71994">MWLRSVGAAPTLKFHCFPGVIAKPTSSKSVAGLPLSRNHLALITSKQEMTAEYEEALICLSSLITRRTRADRSNKGDSFDLLFEYLKILDLEAAISPLNVIHVAGTKGKVGSTCTFTESIIRSCGFRTGLFTSPHLIDVRERFRLDGVEVSEKMFLEHFWWCWNRLQDKTCDDLPMPNYFRFLALLAFRMFSAERVKFTFLSNAFLFFFIDVISTPLSMLIGFISLLQLLIQKFVIQEESFKSKCDCTTSVAVLHSYICFCMKQVDAAIMEVGLGGKFDATNVVQEPIVCGISSLGYDHMEILGYTLEEIAGEKAGIFKKNVPAYVAPQPESALHTLEEKASQLGIPLHVVSPLDPGLLKGQHLGLAGEHQFINAGLAVALSTFWLTKTGNLKNIQRNENVSIIFPYSFLSFQRNVSSMVCLVDQILPEQFIRGLSSANLEGRAQIIPDRVMQQQNSNNRCLTFYLDGAHSPESLEVCAKWFSTALREDSHHFEEHPHGKSPDGQGGYPDSDKVDCLQILLFNCMSVRDPQVLLPHLLNTCLKNGVKFHKAIFVPNQSVFNKVSSHASPPTDSEQVDLSWQLTLQRVWDNLCHAEGSSSLVFPSLPLAIKWLRESAQQGRSIRFQVLVTGSLHLVGDVLRLIKK</sequence>
<dbReference type="InterPro" id="IPR036615">
    <property type="entry name" value="Mur_ligase_C_dom_sf"/>
</dbReference>
<evidence type="ECO:0000256" key="6">
    <source>
        <dbReference type="ARBA" id="ARBA00022563"/>
    </source>
</evidence>
<evidence type="ECO:0000256" key="2">
    <source>
        <dbReference type="ARBA" id="ARBA00005150"/>
    </source>
</evidence>
<dbReference type="GO" id="GO:0005524">
    <property type="term" value="F:ATP binding"/>
    <property type="evidence" value="ECO:0007669"/>
    <property type="project" value="UniProtKB-KW"/>
</dbReference>
<dbReference type="EMBL" id="JACMSC010000018">
    <property type="protein sequence ID" value="KAG6475726.1"/>
    <property type="molecule type" value="Genomic_DNA"/>
</dbReference>
<accession>A0A8J5KB59</accession>
<dbReference type="Gene3D" id="3.90.190.20">
    <property type="entry name" value="Mur ligase, C-terminal domain"/>
    <property type="match status" value="1"/>
</dbReference>
<dbReference type="GO" id="GO:0005829">
    <property type="term" value="C:cytosol"/>
    <property type="evidence" value="ECO:0007669"/>
    <property type="project" value="TreeGrafter"/>
</dbReference>
<dbReference type="InterPro" id="IPR018109">
    <property type="entry name" value="Folylpolyglutamate_synth_CS"/>
</dbReference>
<dbReference type="InterPro" id="IPR001645">
    <property type="entry name" value="Folylpolyglutamate_synth"/>
</dbReference>
<comment type="catalytic activity">
    <reaction evidence="14">
        <text>(6S)-5,6,7,8-tetrahydrofolyl-(gamma-L-Glu)(n) + L-glutamate + ATP = (6S)-5,6,7,8-tetrahydrofolyl-(gamma-L-Glu)(n+1) + ADP + phosphate + H(+)</text>
        <dbReference type="Rhea" id="RHEA:10580"/>
        <dbReference type="Rhea" id="RHEA-COMP:14738"/>
        <dbReference type="Rhea" id="RHEA-COMP:14740"/>
        <dbReference type="ChEBI" id="CHEBI:15378"/>
        <dbReference type="ChEBI" id="CHEBI:29985"/>
        <dbReference type="ChEBI" id="CHEBI:30616"/>
        <dbReference type="ChEBI" id="CHEBI:43474"/>
        <dbReference type="ChEBI" id="CHEBI:141005"/>
        <dbReference type="ChEBI" id="CHEBI:456216"/>
        <dbReference type="EC" id="6.3.2.17"/>
    </reaction>
</comment>
<evidence type="ECO:0000256" key="14">
    <source>
        <dbReference type="ARBA" id="ARBA00047493"/>
    </source>
</evidence>
<dbReference type="GO" id="GO:0004326">
    <property type="term" value="F:tetrahydrofolylpolyglutamate synthase activity"/>
    <property type="evidence" value="ECO:0007669"/>
    <property type="project" value="UniProtKB-EC"/>
</dbReference>
<keyword evidence="15" id="KW-0812">Transmembrane</keyword>
<keyword evidence="11" id="KW-0460">Magnesium</keyword>
<protein>
    <recommendedName>
        <fullName evidence="5">Folylpolyglutamate synthase</fullName>
        <ecNumber evidence="4">6.3.2.17</ecNumber>
    </recommendedName>
    <alternativeName>
        <fullName evidence="13">Folylpoly-gamma-glutamate synthetase</fullName>
    </alternativeName>
    <alternativeName>
        <fullName evidence="12">Tetrahydrofolylpolyglutamate synthase</fullName>
    </alternativeName>
</protein>
<dbReference type="SUPFAM" id="SSF53623">
    <property type="entry name" value="MurD-like peptide ligases, catalytic domain"/>
    <property type="match status" value="2"/>
</dbReference>
<keyword evidence="10" id="KW-0067">ATP-binding</keyword>
<keyword evidence="6" id="KW-0554">One-carbon metabolism</keyword>
<dbReference type="AlphaFoldDB" id="A0A8J5KB59"/>
<evidence type="ECO:0000313" key="17">
    <source>
        <dbReference type="Proteomes" id="UP000734854"/>
    </source>
</evidence>
<dbReference type="Proteomes" id="UP000734854">
    <property type="component" value="Unassembled WGS sequence"/>
</dbReference>
<dbReference type="PANTHER" id="PTHR11136">
    <property type="entry name" value="FOLYLPOLYGLUTAMATE SYNTHASE-RELATED"/>
    <property type="match status" value="1"/>
</dbReference>
<evidence type="ECO:0000256" key="3">
    <source>
        <dbReference type="ARBA" id="ARBA00008276"/>
    </source>
</evidence>
<organism evidence="16 17">
    <name type="scientific">Zingiber officinale</name>
    <name type="common">Ginger</name>
    <name type="synonym">Amomum zingiber</name>
    <dbReference type="NCBI Taxonomy" id="94328"/>
    <lineage>
        <taxon>Eukaryota</taxon>
        <taxon>Viridiplantae</taxon>
        <taxon>Streptophyta</taxon>
        <taxon>Embryophyta</taxon>
        <taxon>Tracheophyta</taxon>
        <taxon>Spermatophyta</taxon>
        <taxon>Magnoliopsida</taxon>
        <taxon>Liliopsida</taxon>
        <taxon>Zingiberales</taxon>
        <taxon>Zingiberaceae</taxon>
        <taxon>Zingiber</taxon>
    </lineage>
</organism>
<gene>
    <name evidence="16" type="ORF">ZIOFF_064955</name>
</gene>
<keyword evidence="15" id="KW-0472">Membrane</keyword>
<comment type="caution">
    <text evidence="16">The sequence shown here is derived from an EMBL/GenBank/DDBJ whole genome shotgun (WGS) entry which is preliminary data.</text>
</comment>
<keyword evidence="15" id="KW-1133">Transmembrane helix</keyword>
<evidence type="ECO:0000256" key="10">
    <source>
        <dbReference type="ARBA" id="ARBA00022840"/>
    </source>
</evidence>
<evidence type="ECO:0000256" key="5">
    <source>
        <dbReference type="ARBA" id="ARBA00018660"/>
    </source>
</evidence>
<evidence type="ECO:0000256" key="15">
    <source>
        <dbReference type="SAM" id="Phobius"/>
    </source>
</evidence>
<comment type="similarity">
    <text evidence="3">Belongs to the folylpolyglutamate synthase family.</text>
</comment>
<evidence type="ECO:0000256" key="9">
    <source>
        <dbReference type="ARBA" id="ARBA00022741"/>
    </source>
</evidence>
<name>A0A8J5KB59_ZINOF</name>
<reference evidence="16 17" key="1">
    <citation type="submission" date="2020-08" db="EMBL/GenBank/DDBJ databases">
        <title>Plant Genome Project.</title>
        <authorList>
            <person name="Zhang R.-G."/>
        </authorList>
    </citation>
    <scope>NUCLEOTIDE SEQUENCE [LARGE SCALE GENOMIC DNA]</scope>
    <source>
        <tissue evidence="16">Rhizome</tissue>
    </source>
</reference>
<evidence type="ECO:0000256" key="1">
    <source>
        <dbReference type="ARBA" id="ARBA00001944"/>
    </source>
</evidence>
<evidence type="ECO:0000256" key="8">
    <source>
        <dbReference type="ARBA" id="ARBA00022723"/>
    </source>
</evidence>
<dbReference type="GO" id="GO:0005739">
    <property type="term" value="C:mitochondrion"/>
    <property type="evidence" value="ECO:0007669"/>
    <property type="project" value="TreeGrafter"/>
</dbReference>
<comment type="pathway">
    <text evidence="2">Cofactor biosynthesis; tetrahydrofolylpolyglutamate biosynthesis.</text>
</comment>
<dbReference type="PANTHER" id="PTHR11136:SF16">
    <property type="entry name" value="FOLYLPOLYGLUTAMATE SYNTHASE"/>
    <property type="match status" value="1"/>
</dbReference>
<dbReference type="Gene3D" id="3.40.1190.10">
    <property type="entry name" value="Mur-like, catalytic domain"/>
    <property type="match status" value="2"/>
</dbReference>
<dbReference type="EC" id="6.3.2.17" evidence="4"/>
<keyword evidence="17" id="KW-1185">Reference proteome</keyword>
<dbReference type="SUPFAM" id="SSF53244">
    <property type="entry name" value="MurD-like peptide ligases, peptide-binding domain"/>
    <property type="match status" value="1"/>
</dbReference>
<dbReference type="GO" id="GO:0006730">
    <property type="term" value="P:one-carbon metabolic process"/>
    <property type="evidence" value="ECO:0007669"/>
    <property type="project" value="UniProtKB-KW"/>
</dbReference>
<evidence type="ECO:0000313" key="16">
    <source>
        <dbReference type="EMBL" id="KAG6475726.1"/>
    </source>
</evidence>
<dbReference type="PROSITE" id="PS01012">
    <property type="entry name" value="FOLYLPOLYGLU_SYNT_2"/>
    <property type="match status" value="1"/>
</dbReference>
<dbReference type="FunFam" id="3.90.190.20:FF:000011">
    <property type="entry name" value="Folylpolyglutamate synthase"/>
    <property type="match status" value="1"/>
</dbReference>
<evidence type="ECO:0000256" key="7">
    <source>
        <dbReference type="ARBA" id="ARBA00022598"/>
    </source>
</evidence>
<evidence type="ECO:0000256" key="11">
    <source>
        <dbReference type="ARBA" id="ARBA00022842"/>
    </source>
</evidence>
<dbReference type="InterPro" id="IPR036565">
    <property type="entry name" value="Mur-like_cat_sf"/>
</dbReference>
<dbReference type="GO" id="GO:0046872">
    <property type="term" value="F:metal ion binding"/>
    <property type="evidence" value="ECO:0007669"/>
    <property type="project" value="UniProtKB-KW"/>
</dbReference>
<keyword evidence="7" id="KW-0436">Ligase</keyword>
<proteinExistence type="inferred from homology"/>
<feature type="transmembrane region" description="Helical" evidence="15">
    <location>
        <begin position="204"/>
        <end position="231"/>
    </location>
</feature>
<comment type="cofactor">
    <cofactor evidence="1">
        <name>a monovalent cation</name>
        <dbReference type="ChEBI" id="CHEBI:60242"/>
    </cofactor>
</comment>
<evidence type="ECO:0000256" key="4">
    <source>
        <dbReference type="ARBA" id="ARBA00013025"/>
    </source>
</evidence>
<evidence type="ECO:0000256" key="12">
    <source>
        <dbReference type="ARBA" id="ARBA00030592"/>
    </source>
</evidence>
<evidence type="ECO:0000256" key="13">
    <source>
        <dbReference type="ARBA" id="ARBA00030876"/>
    </source>
</evidence>
<keyword evidence="8" id="KW-0479">Metal-binding</keyword>
<keyword evidence="9" id="KW-0547">Nucleotide-binding</keyword>